<sequence length="83" mass="9142">MSFVADELDKDKDNDEFFSDAKTGIQPITGSGQTIYWQGCTIKVFKTGMEHLPPLQRLGVCNGQVRLQKGVSILLEGGKVKEV</sequence>
<accession>A0AAD9H676</accession>
<organism evidence="1 2">
    <name type="scientific">Colletotrichum zoysiae</name>
    <dbReference type="NCBI Taxonomy" id="1216348"/>
    <lineage>
        <taxon>Eukaryota</taxon>
        <taxon>Fungi</taxon>
        <taxon>Dikarya</taxon>
        <taxon>Ascomycota</taxon>
        <taxon>Pezizomycotina</taxon>
        <taxon>Sordariomycetes</taxon>
        <taxon>Hypocreomycetidae</taxon>
        <taxon>Glomerellales</taxon>
        <taxon>Glomerellaceae</taxon>
        <taxon>Colletotrichum</taxon>
        <taxon>Colletotrichum graminicola species complex</taxon>
    </lineage>
</organism>
<proteinExistence type="predicted"/>
<dbReference type="AlphaFoldDB" id="A0AAD9H676"/>
<evidence type="ECO:0000313" key="1">
    <source>
        <dbReference type="EMBL" id="KAK2022502.1"/>
    </source>
</evidence>
<gene>
    <name evidence="1" type="ORF">LX32DRAFT_645467</name>
</gene>
<name>A0AAD9H676_9PEZI</name>
<evidence type="ECO:0000313" key="2">
    <source>
        <dbReference type="Proteomes" id="UP001232148"/>
    </source>
</evidence>
<comment type="caution">
    <text evidence="1">The sequence shown here is derived from an EMBL/GenBank/DDBJ whole genome shotgun (WGS) entry which is preliminary data.</text>
</comment>
<dbReference type="Proteomes" id="UP001232148">
    <property type="component" value="Unassembled WGS sequence"/>
</dbReference>
<keyword evidence="2" id="KW-1185">Reference proteome</keyword>
<protein>
    <submittedName>
        <fullName evidence="1">Uncharacterized protein</fullName>
    </submittedName>
</protein>
<reference evidence="1" key="1">
    <citation type="submission" date="2021-06" db="EMBL/GenBank/DDBJ databases">
        <title>Comparative genomics, transcriptomics and evolutionary studies reveal genomic signatures of adaptation to plant cell wall in hemibiotrophic fungi.</title>
        <authorList>
            <consortium name="DOE Joint Genome Institute"/>
            <person name="Baroncelli R."/>
            <person name="Diaz J.F."/>
            <person name="Benocci T."/>
            <person name="Peng M."/>
            <person name="Battaglia E."/>
            <person name="Haridas S."/>
            <person name="Andreopoulos W."/>
            <person name="Labutti K."/>
            <person name="Pangilinan J."/>
            <person name="Floch G.L."/>
            <person name="Makela M.R."/>
            <person name="Henrissat B."/>
            <person name="Grigoriev I.V."/>
            <person name="Crouch J.A."/>
            <person name="De Vries R.P."/>
            <person name="Sukno S.A."/>
            <person name="Thon M.R."/>
        </authorList>
    </citation>
    <scope>NUCLEOTIDE SEQUENCE</scope>
    <source>
        <strain evidence="1">MAFF235873</strain>
    </source>
</reference>
<dbReference type="EMBL" id="MU843040">
    <property type="protein sequence ID" value="KAK2022502.1"/>
    <property type="molecule type" value="Genomic_DNA"/>
</dbReference>